<reference evidence="3" key="1">
    <citation type="submission" date="2011-08" db="EMBL/GenBank/DDBJ databases">
        <authorList>
            <person name="Rombauts S."/>
        </authorList>
    </citation>
    <scope>NUCLEOTIDE SEQUENCE</scope>
    <source>
        <strain evidence="3">London</strain>
    </source>
</reference>
<reference evidence="2" key="2">
    <citation type="submission" date="2015-06" db="UniProtKB">
        <authorList>
            <consortium name="EnsemblMetazoa"/>
        </authorList>
    </citation>
    <scope>IDENTIFICATION</scope>
</reference>
<dbReference type="HOGENOM" id="CLU_139363_0_0_1"/>
<protein>
    <recommendedName>
        <fullName evidence="1">Ig-like domain-containing protein</fullName>
    </recommendedName>
</protein>
<proteinExistence type="predicted"/>
<dbReference type="PANTHER" id="PTHR21261:SF15">
    <property type="entry name" value="BEATEN PATH IIIA, ISOFORM D-RELATED"/>
    <property type="match status" value="1"/>
</dbReference>
<dbReference type="InterPro" id="IPR013783">
    <property type="entry name" value="Ig-like_fold"/>
</dbReference>
<dbReference type="InterPro" id="IPR007110">
    <property type="entry name" value="Ig-like_dom"/>
</dbReference>
<accession>T1KW42</accession>
<dbReference type="InterPro" id="IPR036179">
    <property type="entry name" value="Ig-like_dom_sf"/>
</dbReference>
<dbReference type="PROSITE" id="PS50835">
    <property type="entry name" value="IG_LIKE"/>
    <property type="match status" value="1"/>
</dbReference>
<evidence type="ECO:0000313" key="2">
    <source>
        <dbReference type="EnsemblMetazoa" id="tetur24g00300.1"/>
    </source>
</evidence>
<dbReference type="STRING" id="32264.T1KW42"/>
<feature type="domain" description="Ig-like" evidence="1">
    <location>
        <begin position="19"/>
        <end position="115"/>
    </location>
</feature>
<dbReference type="EMBL" id="CAEY01000638">
    <property type="status" value="NOT_ANNOTATED_CDS"/>
    <property type="molecule type" value="Genomic_DNA"/>
</dbReference>
<dbReference type="Gene3D" id="2.60.40.10">
    <property type="entry name" value="Immunoglobulins"/>
    <property type="match status" value="1"/>
</dbReference>
<evidence type="ECO:0000259" key="1">
    <source>
        <dbReference type="PROSITE" id="PS50835"/>
    </source>
</evidence>
<organism evidence="2 3">
    <name type="scientific">Tetranychus urticae</name>
    <name type="common">Two-spotted spider mite</name>
    <dbReference type="NCBI Taxonomy" id="32264"/>
    <lineage>
        <taxon>Eukaryota</taxon>
        <taxon>Metazoa</taxon>
        <taxon>Ecdysozoa</taxon>
        <taxon>Arthropoda</taxon>
        <taxon>Chelicerata</taxon>
        <taxon>Arachnida</taxon>
        <taxon>Acari</taxon>
        <taxon>Acariformes</taxon>
        <taxon>Trombidiformes</taxon>
        <taxon>Prostigmata</taxon>
        <taxon>Eleutherengona</taxon>
        <taxon>Raphignathae</taxon>
        <taxon>Tetranychoidea</taxon>
        <taxon>Tetranychidae</taxon>
        <taxon>Tetranychus</taxon>
    </lineage>
</organism>
<dbReference type="SUPFAM" id="SSF48726">
    <property type="entry name" value="Immunoglobulin"/>
    <property type="match status" value="1"/>
</dbReference>
<sequence length="139" mass="16123">MIDCLKIKSIYVPKAITIGESAWLNCSYELENDNLYSIIWFKANLHDINLKDKKQFYRYVHNQDPPASTYETPGVYIDETKSTRGSVYLYKSDLTTEGKYICEVIADSPSFQTVTRTDDMRVHFALFDALLAIPNWLHQ</sequence>
<dbReference type="PANTHER" id="PTHR21261">
    <property type="entry name" value="BEAT PROTEIN"/>
    <property type="match status" value="1"/>
</dbReference>
<dbReference type="AlphaFoldDB" id="T1KW42"/>
<name>T1KW42_TETUR</name>
<evidence type="ECO:0000313" key="3">
    <source>
        <dbReference type="Proteomes" id="UP000015104"/>
    </source>
</evidence>
<keyword evidence="3" id="KW-1185">Reference proteome</keyword>
<dbReference type="Proteomes" id="UP000015104">
    <property type="component" value="Unassembled WGS sequence"/>
</dbReference>
<dbReference type="EnsemblMetazoa" id="tetur24g00300.1">
    <property type="protein sequence ID" value="tetur24g00300.1"/>
    <property type="gene ID" value="tetur24g00300"/>
</dbReference>